<evidence type="ECO:0000313" key="2">
    <source>
        <dbReference type="Proteomes" id="UP000199062"/>
    </source>
</evidence>
<keyword evidence="2" id="KW-1185">Reference proteome</keyword>
<dbReference type="EMBL" id="FOZK01000002">
    <property type="protein sequence ID" value="SFR98269.1"/>
    <property type="molecule type" value="Genomic_DNA"/>
</dbReference>
<evidence type="ECO:0000313" key="1">
    <source>
        <dbReference type="EMBL" id="SFR98269.1"/>
    </source>
</evidence>
<dbReference type="AlphaFoldDB" id="A0A1I6L489"/>
<dbReference type="RefSeq" id="WP_143117694.1">
    <property type="nucleotide sequence ID" value="NZ_FOZK01000002.1"/>
</dbReference>
<reference evidence="1 2" key="1">
    <citation type="submission" date="2016-10" db="EMBL/GenBank/DDBJ databases">
        <authorList>
            <person name="de Groot N.N."/>
        </authorList>
    </citation>
    <scope>NUCLEOTIDE SEQUENCE [LARGE SCALE GENOMIC DNA]</scope>
    <source>
        <strain evidence="1 2">CGMCC 1.10457</strain>
    </source>
</reference>
<protein>
    <submittedName>
        <fullName evidence="1">Uncharacterized protein</fullName>
    </submittedName>
</protein>
<proteinExistence type="predicted"/>
<organism evidence="1 2">
    <name type="scientific">Halomicrobium zhouii</name>
    <dbReference type="NCBI Taxonomy" id="767519"/>
    <lineage>
        <taxon>Archaea</taxon>
        <taxon>Methanobacteriati</taxon>
        <taxon>Methanobacteriota</taxon>
        <taxon>Stenosarchaea group</taxon>
        <taxon>Halobacteria</taxon>
        <taxon>Halobacteriales</taxon>
        <taxon>Haloarculaceae</taxon>
        <taxon>Halomicrobium</taxon>
    </lineage>
</organism>
<sequence length="182" mass="20188">MKRRKLLSLIGGGGVLATLGGVAAFKPDLITGPPRTQGDPISLGERHQMDNVIEYHSSNHTVTHLGPGSHPRIETNSFRKWAKMQSETVAKNAVLDALKSRFDGEVTGINMIQSRHYLEEAICIFYILNAGQLQDMEAPNVPFEAILERAPKKVDLTLVLEGNEYEAEYPVVARRHTVDLIM</sequence>
<accession>A0A1I6L489</accession>
<gene>
    <name evidence="1" type="ORF">SAMN05216559_2003</name>
</gene>
<dbReference type="Proteomes" id="UP000199062">
    <property type="component" value="Unassembled WGS sequence"/>
</dbReference>
<name>A0A1I6L489_9EURY</name>